<protein>
    <submittedName>
        <fullName evidence="8">Flagellar basal-body rod protein FlgF</fullName>
    </submittedName>
</protein>
<keyword evidence="8" id="KW-0966">Cell projection</keyword>
<evidence type="ECO:0000256" key="2">
    <source>
        <dbReference type="ARBA" id="ARBA00009677"/>
    </source>
</evidence>
<evidence type="ECO:0000313" key="9">
    <source>
        <dbReference type="EMBL" id="UPU36464.1"/>
    </source>
</evidence>
<dbReference type="RefSeq" id="WP_183349363.1">
    <property type="nucleotide sequence ID" value="NZ_BLXY01000008.1"/>
</dbReference>
<proteinExistence type="inferred from homology"/>
<dbReference type="PANTHER" id="PTHR30435:SF19">
    <property type="entry name" value="FLAGELLAR BASAL-BODY ROD PROTEIN FLGG"/>
    <property type="match status" value="1"/>
</dbReference>
<feature type="domain" description="Flagellar hook protein FlgE/F/G-like D1" evidence="7">
    <location>
        <begin position="81"/>
        <end position="145"/>
    </location>
</feature>
<dbReference type="InterPro" id="IPR053967">
    <property type="entry name" value="LlgE_F_G-like_D1"/>
</dbReference>
<dbReference type="NCBIfam" id="TIGR02490">
    <property type="entry name" value="flgF"/>
    <property type="match status" value="1"/>
</dbReference>
<keyword evidence="3 4" id="KW-0975">Bacterial flagellum</keyword>
<dbReference type="GO" id="GO:0071978">
    <property type="term" value="P:bacterial-type flagellum-dependent swarming motility"/>
    <property type="evidence" value="ECO:0007669"/>
    <property type="project" value="TreeGrafter"/>
</dbReference>
<dbReference type="PROSITE" id="PS00588">
    <property type="entry name" value="FLAGELLA_BB_ROD"/>
    <property type="match status" value="1"/>
</dbReference>
<dbReference type="InterPro" id="IPR010930">
    <property type="entry name" value="Flg_bb/hook_C_dom"/>
</dbReference>
<gene>
    <name evidence="8" type="primary">flgF</name>
    <name evidence="8" type="ORF">GMPD_32810</name>
    <name evidence="9" type="ORF">M1B72_01800</name>
</gene>
<dbReference type="InterPro" id="IPR037925">
    <property type="entry name" value="FlgE/F/G-like"/>
</dbReference>
<dbReference type="InterPro" id="IPR001444">
    <property type="entry name" value="Flag_bb_rod_N"/>
</dbReference>
<name>A0A6V8MYZ8_9BACT</name>
<dbReference type="InterPro" id="IPR020013">
    <property type="entry name" value="Flagellar_FlgE/F/G"/>
</dbReference>
<evidence type="ECO:0000313" key="8">
    <source>
        <dbReference type="EMBL" id="GFO65362.1"/>
    </source>
</evidence>
<organism evidence="8 10">
    <name type="scientific">Geomonas paludis</name>
    <dbReference type="NCBI Taxonomy" id="2740185"/>
    <lineage>
        <taxon>Bacteria</taxon>
        <taxon>Pseudomonadati</taxon>
        <taxon>Thermodesulfobacteriota</taxon>
        <taxon>Desulfuromonadia</taxon>
        <taxon>Geobacterales</taxon>
        <taxon>Geobacteraceae</taxon>
        <taxon>Geomonas</taxon>
    </lineage>
</organism>
<evidence type="ECO:0000259" key="7">
    <source>
        <dbReference type="Pfam" id="PF22692"/>
    </source>
</evidence>
<evidence type="ECO:0000313" key="10">
    <source>
        <dbReference type="Proteomes" id="UP000568888"/>
    </source>
</evidence>
<dbReference type="GO" id="GO:0030694">
    <property type="term" value="C:bacterial-type flagellum basal body, rod"/>
    <property type="evidence" value="ECO:0007669"/>
    <property type="project" value="InterPro"/>
</dbReference>
<comment type="subcellular location">
    <subcellularLocation>
        <location evidence="1 4">Bacterial flagellum basal body</location>
    </subcellularLocation>
</comment>
<dbReference type="Pfam" id="PF06429">
    <property type="entry name" value="Flg_bbr_C"/>
    <property type="match status" value="1"/>
</dbReference>
<dbReference type="SUPFAM" id="SSF117143">
    <property type="entry name" value="Flagellar hook protein flgE"/>
    <property type="match status" value="1"/>
</dbReference>
<comment type="similarity">
    <text evidence="2 4">Belongs to the flagella basal body rod proteins family.</text>
</comment>
<dbReference type="EMBL" id="BLXY01000008">
    <property type="protein sequence ID" value="GFO65362.1"/>
    <property type="molecule type" value="Genomic_DNA"/>
</dbReference>
<dbReference type="Proteomes" id="UP000831485">
    <property type="component" value="Chromosome"/>
</dbReference>
<dbReference type="NCBIfam" id="TIGR03506">
    <property type="entry name" value="FlgEFG_subfam"/>
    <property type="match status" value="1"/>
</dbReference>
<accession>A0A6V8MYZ8</accession>
<evidence type="ECO:0000259" key="5">
    <source>
        <dbReference type="Pfam" id="PF00460"/>
    </source>
</evidence>
<feature type="domain" description="Flagellar basal-body/hook protein C-terminal" evidence="6">
    <location>
        <begin position="189"/>
        <end position="233"/>
    </location>
</feature>
<reference evidence="10" key="1">
    <citation type="submission" date="2020-06" db="EMBL/GenBank/DDBJ databases">
        <title>Draft genomic sequecing of Geomonas sp. Red736.</title>
        <authorList>
            <person name="Itoh H."/>
            <person name="Xu Z.X."/>
            <person name="Ushijima N."/>
            <person name="Masuda Y."/>
            <person name="Shiratori Y."/>
            <person name="Senoo K."/>
        </authorList>
    </citation>
    <scope>NUCLEOTIDE SEQUENCE [LARGE SCALE GENOMIC DNA]</scope>
    <source>
        <strain evidence="10">Red736</strain>
    </source>
</reference>
<dbReference type="Pfam" id="PF00460">
    <property type="entry name" value="Flg_bb_rod"/>
    <property type="match status" value="1"/>
</dbReference>
<sequence length="238" mass="24937">MNAGMYAALTGNLSAQRRLDVISNNLANASTTGFKADQIQFESVLANVKNSTQGPVFSNDRYSTDFSAGSLQRTDNVLDVALEGDGFFVVNTPQGTAYTRQGSFHLTSNGRLVTADGYEVQGSGGAITVPANGKVEIGPTGQVSVNGNTVGTISTADFAKPYALNKLGNGLFQPADPNAATTAATAGIKQGYLETSNVKAVVEMSRLIEASRYFEICAKAVKTYDDLTSRAANDLGKV</sequence>
<evidence type="ECO:0000256" key="4">
    <source>
        <dbReference type="RuleBase" id="RU362116"/>
    </source>
</evidence>
<dbReference type="PANTHER" id="PTHR30435">
    <property type="entry name" value="FLAGELLAR PROTEIN"/>
    <property type="match status" value="1"/>
</dbReference>
<keyword evidence="11" id="KW-1185">Reference proteome</keyword>
<dbReference type="AlphaFoldDB" id="A0A6V8MYZ8"/>
<reference evidence="9" key="3">
    <citation type="submission" date="2022-04" db="EMBL/GenBank/DDBJ databases">
        <authorList>
            <person name="Liu G."/>
        </authorList>
    </citation>
    <scope>NUCLEOTIDE SEQUENCE</scope>
    <source>
        <strain evidence="9">RG22</strain>
    </source>
</reference>
<evidence type="ECO:0000256" key="1">
    <source>
        <dbReference type="ARBA" id="ARBA00004117"/>
    </source>
</evidence>
<dbReference type="EMBL" id="CP096574">
    <property type="protein sequence ID" value="UPU36464.1"/>
    <property type="molecule type" value="Genomic_DNA"/>
</dbReference>
<evidence type="ECO:0000313" key="11">
    <source>
        <dbReference type="Proteomes" id="UP000831485"/>
    </source>
</evidence>
<dbReference type="InterPro" id="IPR019776">
    <property type="entry name" value="Flagellar_basal_body_rod_CS"/>
</dbReference>
<keyword evidence="8" id="KW-0969">Cilium</keyword>
<evidence type="ECO:0000256" key="3">
    <source>
        <dbReference type="ARBA" id="ARBA00023143"/>
    </source>
</evidence>
<feature type="domain" description="Flagellar basal body rod protein N-terminal" evidence="5">
    <location>
        <begin position="5"/>
        <end position="35"/>
    </location>
</feature>
<dbReference type="InterPro" id="IPR012836">
    <property type="entry name" value="FlgF"/>
</dbReference>
<dbReference type="Proteomes" id="UP000568888">
    <property type="component" value="Unassembled WGS sequence"/>
</dbReference>
<keyword evidence="8" id="KW-0282">Flagellum</keyword>
<dbReference type="Pfam" id="PF22692">
    <property type="entry name" value="LlgE_F_G_D1"/>
    <property type="match status" value="1"/>
</dbReference>
<reference evidence="8" key="2">
    <citation type="journal article" date="2021" name="Int. J. Syst. Evol. Microbiol.">
        <title>Geomonas silvestris sp. nov., Geomonas paludis sp. nov. and Geomonas limicola sp. nov., isolated from terrestrial environments, and emended description of the genus Geomonas.</title>
        <authorList>
            <person name="Itoh H."/>
            <person name="Xu Z."/>
            <person name="Masuda Y."/>
            <person name="Ushijima N."/>
            <person name="Hayakawa C."/>
            <person name="Shiratori Y."/>
            <person name="Senoo K."/>
        </authorList>
    </citation>
    <scope>NUCLEOTIDE SEQUENCE</scope>
    <source>
        <strain evidence="8">Red736</strain>
    </source>
</reference>
<evidence type="ECO:0000259" key="6">
    <source>
        <dbReference type="Pfam" id="PF06429"/>
    </source>
</evidence>